<keyword evidence="5" id="KW-1133">Transmembrane helix</keyword>
<evidence type="ECO:0000259" key="6">
    <source>
        <dbReference type="PROSITE" id="PS51720"/>
    </source>
</evidence>
<dbReference type="CDD" id="cd01852">
    <property type="entry name" value="AIG1"/>
    <property type="match status" value="1"/>
</dbReference>
<dbReference type="InterPro" id="IPR045058">
    <property type="entry name" value="GIMA/IAN/Toc"/>
</dbReference>
<dbReference type="Ensembl" id="ENSHHUT00000000327.1">
    <property type="protein sequence ID" value="ENSHHUP00000000317.1"/>
    <property type="gene ID" value="ENSHHUG00000000240.1"/>
</dbReference>
<evidence type="ECO:0000256" key="1">
    <source>
        <dbReference type="ARBA" id="ARBA00008535"/>
    </source>
</evidence>
<evidence type="ECO:0000313" key="8">
    <source>
        <dbReference type="Proteomes" id="UP000314982"/>
    </source>
</evidence>
<feature type="domain" description="AIG1-type G" evidence="6">
    <location>
        <begin position="56"/>
        <end position="255"/>
    </location>
</feature>
<name>A0A4W5JC46_9TELE</name>
<dbReference type="STRING" id="62062.ENSHHUP00000000317"/>
<feature type="compositionally biased region" description="Basic and acidic residues" evidence="4">
    <location>
        <begin position="265"/>
        <end position="300"/>
    </location>
</feature>
<sequence>MADERVPLLKEAETSDFGSVDGFYLRERSTTIGVLSPYPAENDSHAVCISTDPEQPADLRIVLVGKTGAGKSSTGNTILWKDAFTEEASLVSVTAQCEKQGGVVGGRKIDVIDTPGLFDTTMSQENMKSEIIRCIEMSVPGPHAFLLVIKLGRFTEEERNTVKWIQDNFGEEASKYTIVLFTGKDQLKGKTVEECLNPCVALTRLIKGCWGRYHCLNNDQRDNRLQVEELLRKIEKMVEMNGGEHYTNEMYQEVQRKLREEQERKKQEMEEEKRRREDEIWEQERRRQEEERRRREEERRRRERATRENIAIGLTSAAAVGAVVAGATVLAVVPVAVVAGPILLVGGAVCGIAAIVIWVKKRRR</sequence>
<dbReference type="Pfam" id="PF04548">
    <property type="entry name" value="AIG1"/>
    <property type="match status" value="1"/>
</dbReference>
<accession>A0A4W5JC46</accession>
<dbReference type="SUPFAM" id="SSF52540">
    <property type="entry name" value="P-loop containing nucleoside triphosphate hydrolases"/>
    <property type="match status" value="1"/>
</dbReference>
<evidence type="ECO:0000256" key="4">
    <source>
        <dbReference type="SAM" id="MobiDB-lite"/>
    </source>
</evidence>
<feature type="region of interest" description="Disordered" evidence="4">
    <location>
        <begin position="265"/>
        <end position="305"/>
    </location>
</feature>
<proteinExistence type="inferred from homology"/>
<protein>
    <recommendedName>
        <fullName evidence="6">AIG1-type G domain-containing protein</fullName>
    </recommendedName>
</protein>
<reference evidence="8" key="1">
    <citation type="submission" date="2018-06" db="EMBL/GenBank/DDBJ databases">
        <title>Genome assembly of Danube salmon.</title>
        <authorList>
            <person name="Macqueen D.J."/>
            <person name="Gundappa M.K."/>
        </authorList>
    </citation>
    <scope>NUCLEOTIDE SEQUENCE [LARGE SCALE GENOMIC DNA]</scope>
</reference>
<evidence type="ECO:0000256" key="3">
    <source>
        <dbReference type="ARBA" id="ARBA00023134"/>
    </source>
</evidence>
<evidence type="ECO:0000256" key="5">
    <source>
        <dbReference type="SAM" id="Phobius"/>
    </source>
</evidence>
<keyword evidence="2" id="KW-0547">Nucleotide-binding</keyword>
<evidence type="ECO:0000313" key="7">
    <source>
        <dbReference type="Ensembl" id="ENSHHUP00000000317.1"/>
    </source>
</evidence>
<dbReference type="PROSITE" id="PS51720">
    <property type="entry name" value="G_AIG1"/>
    <property type="match status" value="1"/>
</dbReference>
<dbReference type="InterPro" id="IPR006703">
    <property type="entry name" value="G_AIG1"/>
</dbReference>
<dbReference type="AlphaFoldDB" id="A0A4W5JC46"/>
<dbReference type="PANTHER" id="PTHR10903">
    <property type="entry name" value="GTPASE, IMAP FAMILY MEMBER-RELATED"/>
    <property type="match status" value="1"/>
</dbReference>
<dbReference type="GeneTree" id="ENSGT01140000282522"/>
<dbReference type="Proteomes" id="UP000314982">
    <property type="component" value="Unassembled WGS sequence"/>
</dbReference>
<keyword evidence="8" id="KW-1185">Reference proteome</keyword>
<keyword evidence="5" id="KW-0472">Membrane</keyword>
<dbReference type="PANTHER" id="PTHR10903:SF112">
    <property type="entry name" value="SI:CH211-113E8.5"/>
    <property type="match status" value="1"/>
</dbReference>
<keyword evidence="5" id="KW-0812">Transmembrane</keyword>
<comment type="similarity">
    <text evidence="1">Belongs to the TRAFAC class TrmE-Era-EngA-EngB-Septin-like GTPase superfamily. AIG1/Toc34/Toc159-like paraseptin GTPase family. IAN subfamily.</text>
</comment>
<organism evidence="7 8">
    <name type="scientific">Hucho hucho</name>
    <name type="common">huchen</name>
    <dbReference type="NCBI Taxonomy" id="62062"/>
    <lineage>
        <taxon>Eukaryota</taxon>
        <taxon>Metazoa</taxon>
        <taxon>Chordata</taxon>
        <taxon>Craniata</taxon>
        <taxon>Vertebrata</taxon>
        <taxon>Euteleostomi</taxon>
        <taxon>Actinopterygii</taxon>
        <taxon>Neopterygii</taxon>
        <taxon>Teleostei</taxon>
        <taxon>Protacanthopterygii</taxon>
        <taxon>Salmoniformes</taxon>
        <taxon>Salmonidae</taxon>
        <taxon>Salmoninae</taxon>
        <taxon>Hucho</taxon>
    </lineage>
</organism>
<dbReference type="Gene3D" id="3.40.50.300">
    <property type="entry name" value="P-loop containing nucleotide triphosphate hydrolases"/>
    <property type="match status" value="1"/>
</dbReference>
<keyword evidence="3" id="KW-0342">GTP-binding</keyword>
<dbReference type="GO" id="GO:0005525">
    <property type="term" value="F:GTP binding"/>
    <property type="evidence" value="ECO:0007669"/>
    <property type="project" value="UniProtKB-KW"/>
</dbReference>
<dbReference type="FunFam" id="3.40.50.300:FF:000366">
    <property type="entry name" value="GTPase, IMAP family member 2"/>
    <property type="match status" value="1"/>
</dbReference>
<reference evidence="7" key="2">
    <citation type="submission" date="2025-08" db="UniProtKB">
        <authorList>
            <consortium name="Ensembl"/>
        </authorList>
    </citation>
    <scope>IDENTIFICATION</scope>
</reference>
<reference evidence="7" key="3">
    <citation type="submission" date="2025-09" db="UniProtKB">
        <authorList>
            <consortium name="Ensembl"/>
        </authorList>
    </citation>
    <scope>IDENTIFICATION</scope>
</reference>
<feature type="transmembrane region" description="Helical" evidence="5">
    <location>
        <begin position="310"/>
        <end position="332"/>
    </location>
</feature>
<dbReference type="InterPro" id="IPR027417">
    <property type="entry name" value="P-loop_NTPase"/>
</dbReference>
<feature type="transmembrane region" description="Helical" evidence="5">
    <location>
        <begin position="338"/>
        <end position="359"/>
    </location>
</feature>
<evidence type="ECO:0000256" key="2">
    <source>
        <dbReference type="ARBA" id="ARBA00022741"/>
    </source>
</evidence>